<evidence type="ECO:0000256" key="1">
    <source>
        <dbReference type="ARBA" id="ARBA00006432"/>
    </source>
</evidence>
<feature type="domain" description="AMP-binding enzyme C-terminal" evidence="8">
    <location>
        <begin position="534"/>
        <end position="617"/>
    </location>
</feature>
<feature type="domain" description="Acetyl-coenzyme A synthetase N-terminal" evidence="9">
    <location>
        <begin position="32"/>
        <end position="83"/>
    </location>
</feature>
<dbReference type="InterPro" id="IPR020845">
    <property type="entry name" value="AMP-binding_CS"/>
</dbReference>
<keyword evidence="4" id="KW-0547">Nucleotide-binding</keyword>
<evidence type="ECO:0000313" key="10">
    <source>
        <dbReference type="EMBL" id="MFC5770477.1"/>
    </source>
</evidence>
<dbReference type="EC" id="6.2.1.1" evidence="2"/>
<evidence type="ECO:0000259" key="8">
    <source>
        <dbReference type="Pfam" id="PF13193"/>
    </source>
</evidence>
<dbReference type="Gene3D" id="3.30.300.30">
    <property type="match status" value="1"/>
</dbReference>
<dbReference type="InterPro" id="IPR042099">
    <property type="entry name" value="ANL_N_sf"/>
</dbReference>
<keyword evidence="5" id="KW-0067">ATP-binding</keyword>
<dbReference type="PANTHER" id="PTHR24095">
    <property type="entry name" value="ACETYL-COENZYME A SYNTHETASE"/>
    <property type="match status" value="1"/>
</dbReference>
<dbReference type="Pfam" id="PF16177">
    <property type="entry name" value="ACAS_N"/>
    <property type="match status" value="1"/>
</dbReference>
<dbReference type="SUPFAM" id="SSF56801">
    <property type="entry name" value="Acetyl-CoA synthetase-like"/>
    <property type="match status" value="1"/>
</dbReference>
<dbReference type="InterPro" id="IPR032387">
    <property type="entry name" value="ACAS_N"/>
</dbReference>
<dbReference type="PANTHER" id="PTHR24095:SF14">
    <property type="entry name" value="ACETYL-COENZYME A SYNTHETASE 1"/>
    <property type="match status" value="1"/>
</dbReference>
<dbReference type="EMBL" id="JBHSOG010000050">
    <property type="protein sequence ID" value="MFC5770477.1"/>
    <property type="molecule type" value="Genomic_DNA"/>
</dbReference>
<keyword evidence="6" id="KW-0007">Acetylation</keyword>
<dbReference type="Pfam" id="PF13193">
    <property type="entry name" value="AMP-binding_C"/>
    <property type="match status" value="1"/>
</dbReference>
<evidence type="ECO:0000259" key="7">
    <source>
        <dbReference type="Pfam" id="PF00501"/>
    </source>
</evidence>
<feature type="domain" description="AMP-dependent synthetase/ligase" evidence="7">
    <location>
        <begin position="91"/>
        <end position="481"/>
    </location>
</feature>
<evidence type="ECO:0000259" key="9">
    <source>
        <dbReference type="Pfam" id="PF16177"/>
    </source>
</evidence>
<comment type="caution">
    <text evidence="10">The sequence shown here is derived from an EMBL/GenBank/DDBJ whole genome shotgun (WGS) entry which is preliminary data.</text>
</comment>
<comment type="similarity">
    <text evidence="1">Belongs to the ATP-dependent AMP-binding enzyme family.</text>
</comment>
<dbReference type="InterPro" id="IPR025110">
    <property type="entry name" value="AMP-bd_C"/>
</dbReference>
<evidence type="ECO:0000313" key="11">
    <source>
        <dbReference type="Proteomes" id="UP001595974"/>
    </source>
</evidence>
<evidence type="ECO:0000256" key="2">
    <source>
        <dbReference type="ARBA" id="ARBA00013275"/>
    </source>
</evidence>
<keyword evidence="3" id="KW-0436">Ligase</keyword>
<dbReference type="PROSITE" id="PS00455">
    <property type="entry name" value="AMP_BINDING"/>
    <property type="match status" value="1"/>
</dbReference>
<organism evidence="10 11">
    <name type="scientific">Thauera sinica</name>
    <dbReference type="NCBI Taxonomy" id="2665146"/>
    <lineage>
        <taxon>Bacteria</taxon>
        <taxon>Pseudomonadati</taxon>
        <taxon>Pseudomonadota</taxon>
        <taxon>Betaproteobacteria</taxon>
        <taxon>Rhodocyclales</taxon>
        <taxon>Zoogloeaceae</taxon>
        <taxon>Thauera</taxon>
    </lineage>
</organism>
<protein>
    <recommendedName>
        <fullName evidence="2">acetate--CoA ligase</fullName>
        <ecNumber evidence="2">6.2.1.1</ecNumber>
    </recommendedName>
</protein>
<keyword evidence="11" id="KW-1185">Reference proteome</keyword>
<sequence>MSDSFLASGIRWEDTELARFMRRYGHADLAGVHARAAAEPARFWAEVAEAAGLRWARPYTRLLDPDAGPQWPRWFVDGEIDLHDNLVGRIAREDPHRIALIWEGDDGRTDERTYAALDDEVRRFAAVGVGRGGRIAMYLPMVPETAVVLLAAARLGAIAMPLFSGYGADAVANRLRDGGATVLVCADGCLRRGRQVDMIGEARAAAALCPQLNELVVVPRLRGAASDAPVARRWRESDYRRLLDAAARQPGPAVFPADTPLMLIYTSGTTGRPKGVVHTHCGFPLKAAQDMLMAFDLKPRERIGWITDMGWMMGPWLVFGSLLRGAAAMLFEGTPDHPAPDRVWRLVERHRLTHLGLSPTFARLLMARGDAGLPPPGALDSLRVFGSTGEPWNEEPWRWLFERVGGGRCPIINYSGGTEIGGGILACFPGLPQKPCGFNGPVPGMRADVVDGAGRPIPGLRGEVGELVLRAPWPGMANGFWNDPERYLASYWSRFPDTWVHGDWARIDADGHWFIQGRSDDTLKIAGKRVGPAEYESALVGHPLVEEAVAIGVPDPVKGETAVCFVTLAATDAAPAAEDWAACEHALRAHVAERLGKPLAPARVHRTADLPRTRNGKILRRLVRAAYLGEPPGDLSALENPSAIACIRACAGGAAETA</sequence>
<dbReference type="Proteomes" id="UP001595974">
    <property type="component" value="Unassembled WGS sequence"/>
</dbReference>
<evidence type="ECO:0000256" key="5">
    <source>
        <dbReference type="ARBA" id="ARBA00022840"/>
    </source>
</evidence>
<evidence type="ECO:0000256" key="3">
    <source>
        <dbReference type="ARBA" id="ARBA00022598"/>
    </source>
</evidence>
<dbReference type="Pfam" id="PF00501">
    <property type="entry name" value="AMP-binding"/>
    <property type="match status" value="1"/>
</dbReference>
<accession>A0ABW1AT71</accession>
<gene>
    <name evidence="10" type="ORF">ACFPTN_13925</name>
</gene>
<dbReference type="InterPro" id="IPR045851">
    <property type="entry name" value="AMP-bd_C_sf"/>
</dbReference>
<name>A0ABW1AT71_9RHOO</name>
<proteinExistence type="inferred from homology"/>
<dbReference type="Gene3D" id="3.40.50.12780">
    <property type="entry name" value="N-terminal domain of ligase-like"/>
    <property type="match status" value="1"/>
</dbReference>
<dbReference type="RefSeq" id="WP_232516527.1">
    <property type="nucleotide sequence ID" value="NZ_JBHSOG010000050.1"/>
</dbReference>
<evidence type="ECO:0000256" key="4">
    <source>
        <dbReference type="ARBA" id="ARBA00022741"/>
    </source>
</evidence>
<reference evidence="11" key="1">
    <citation type="journal article" date="2019" name="Int. J. Syst. Evol. Microbiol.">
        <title>The Global Catalogue of Microorganisms (GCM) 10K type strain sequencing project: providing services to taxonomists for standard genome sequencing and annotation.</title>
        <authorList>
            <consortium name="The Broad Institute Genomics Platform"/>
            <consortium name="The Broad Institute Genome Sequencing Center for Infectious Disease"/>
            <person name="Wu L."/>
            <person name="Ma J."/>
        </authorList>
    </citation>
    <scope>NUCLEOTIDE SEQUENCE [LARGE SCALE GENOMIC DNA]</scope>
    <source>
        <strain evidence="11">SHR3</strain>
    </source>
</reference>
<evidence type="ECO:0000256" key="6">
    <source>
        <dbReference type="ARBA" id="ARBA00022990"/>
    </source>
</evidence>
<dbReference type="InterPro" id="IPR000873">
    <property type="entry name" value="AMP-dep_synth/lig_dom"/>
</dbReference>